<reference evidence="4 5" key="1">
    <citation type="journal article" date="2019" name="Nat. Med.">
        <title>A library of human gut bacterial isolates paired with longitudinal multiomics data enables mechanistic microbiome research.</title>
        <authorList>
            <person name="Poyet M."/>
            <person name="Groussin M."/>
            <person name="Gibbons S.M."/>
            <person name="Avila-Pacheco J."/>
            <person name="Jiang X."/>
            <person name="Kearney S.M."/>
            <person name="Perrotta A.R."/>
            <person name="Berdy B."/>
            <person name="Zhao S."/>
            <person name="Lieberman T.D."/>
            <person name="Swanson P.K."/>
            <person name="Smith M."/>
            <person name="Roesemann S."/>
            <person name="Alexander J.E."/>
            <person name="Rich S.A."/>
            <person name="Livny J."/>
            <person name="Vlamakis H."/>
            <person name="Clish C."/>
            <person name="Bullock K."/>
            <person name="Deik A."/>
            <person name="Scott J."/>
            <person name="Pierce K.A."/>
            <person name="Xavier R.J."/>
            <person name="Alm E.J."/>
        </authorList>
    </citation>
    <scope>NUCLEOTIDE SEQUENCE [LARGE SCALE GENOMIC DNA]</scope>
    <source>
        <strain evidence="2 4">BIOML-A4</strain>
        <strain evidence="3 5">BIOML-A5</strain>
    </source>
</reference>
<evidence type="ECO:0000259" key="1">
    <source>
        <dbReference type="Pfam" id="PF18164"/>
    </source>
</evidence>
<proteinExistence type="predicted"/>
<evidence type="ECO:0000313" key="3">
    <source>
        <dbReference type="EMBL" id="MSC33681.1"/>
    </source>
</evidence>
<dbReference type="OrthoDB" id="2139859at2"/>
<feature type="domain" description="GNAT-like C-terminal" evidence="1">
    <location>
        <begin position="120"/>
        <end position="259"/>
    </location>
</feature>
<dbReference type="InterPro" id="IPR041644">
    <property type="entry name" value="GNAT_C"/>
</dbReference>
<dbReference type="Gene3D" id="3.40.630.120">
    <property type="match status" value="1"/>
</dbReference>
<keyword evidence="5" id="KW-1185">Reference proteome</keyword>
<dbReference type="RefSeq" id="WP_154239074.1">
    <property type="nucleotide sequence ID" value="NZ_CALJPI010000087.1"/>
</dbReference>
<name>A0A6N7S9F4_9FIRM</name>
<evidence type="ECO:0000313" key="2">
    <source>
        <dbReference type="EMBL" id="MSA89926.1"/>
    </source>
</evidence>
<dbReference type="EMBL" id="WKPI01000019">
    <property type="protein sequence ID" value="MSC33681.1"/>
    <property type="molecule type" value="Genomic_DNA"/>
</dbReference>
<protein>
    <recommendedName>
        <fullName evidence="1">GNAT-like C-terminal domain-containing protein</fullName>
    </recommendedName>
</protein>
<dbReference type="Proteomes" id="UP000433575">
    <property type="component" value="Unassembled WGS sequence"/>
</dbReference>
<evidence type="ECO:0000313" key="5">
    <source>
        <dbReference type="Proteomes" id="UP000480929"/>
    </source>
</evidence>
<dbReference type="EMBL" id="WKPJ01000017">
    <property type="protein sequence ID" value="MSA89926.1"/>
    <property type="molecule type" value="Genomic_DNA"/>
</dbReference>
<dbReference type="Pfam" id="PF18164">
    <property type="entry name" value="GNAT_C"/>
    <property type="match status" value="1"/>
</dbReference>
<dbReference type="AlphaFoldDB" id="A0A6N7S9F4"/>
<dbReference type="Proteomes" id="UP000480929">
    <property type="component" value="Unassembled WGS sequence"/>
</dbReference>
<comment type="caution">
    <text evidence="2">The sequence shown here is derived from an EMBL/GenBank/DDBJ whole genome shotgun (WGS) entry which is preliminary data.</text>
</comment>
<sequence length="276" mass="32040">MTLEHILQQLHCNADIEAAVYKQIRANENSIQEKAKFAYAGELPEFPLCKWDPLTRLSVVIYLLLQKAEEYRAVEIPDPIILNTFRDVSLRANLYFEKTKKAGISEADVIWFRHLMNVNIFKIGSLQFQPFEMIYLDEETLGEAYMQFSQAQKIKLPAGTPVINCHVQQGTDLCKRSVEASFSEALTFFHQYYSSLDFKAFLCYSWLLYPPMMKLLKENSNIKYFAEKFTIISSCSDSEQAEQYLFSGYSKHTTSLQKTWSQDKTYFGYAYGIIEN</sequence>
<gene>
    <name evidence="3" type="ORF">GKD88_11165</name>
    <name evidence="2" type="ORF">GKE08_11365</name>
</gene>
<accession>A0A6N7S9F4</accession>
<organism evidence="2 4">
    <name type="scientific">Holdemania massiliensis</name>
    <dbReference type="NCBI Taxonomy" id="1468449"/>
    <lineage>
        <taxon>Bacteria</taxon>
        <taxon>Bacillati</taxon>
        <taxon>Bacillota</taxon>
        <taxon>Erysipelotrichia</taxon>
        <taxon>Erysipelotrichales</taxon>
        <taxon>Erysipelotrichaceae</taxon>
        <taxon>Holdemania</taxon>
    </lineage>
</organism>
<evidence type="ECO:0000313" key="4">
    <source>
        <dbReference type="Proteomes" id="UP000433575"/>
    </source>
</evidence>